<keyword evidence="6" id="KW-0832">Ubl conjugation</keyword>
<dbReference type="InterPro" id="IPR018866">
    <property type="entry name" value="Znf-4CXXC_R1"/>
</dbReference>
<keyword evidence="4" id="KW-1017">Isopeptide bond</keyword>
<feature type="region of interest" description="Disordered" evidence="10">
    <location>
        <begin position="404"/>
        <end position="437"/>
    </location>
</feature>
<dbReference type="GO" id="GO:0005737">
    <property type="term" value="C:cytoplasm"/>
    <property type="evidence" value="ECO:0007669"/>
    <property type="project" value="UniProtKB-SubCell"/>
</dbReference>
<dbReference type="OrthoDB" id="298344at2759"/>
<feature type="region of interest" description="Disordered" evidence="10">
    <location>
        <begin position="256"/>
        <end position="280"/>
    </location>
</feature>
<dbReference type="GO" id="GO:0005634">
    <property type="term" value="C:nucleus"/>
    <property type="evidence" value="ECO:0007669"/>
    <property type="project" value="UniProtKB-SubCell"/>
</dbReference>
<sequence>MTLNNSTPLNLTKPTPSTPKPSASKVASGSLKRKLDVFVEIPRSPHNGTTPKFKRPSGSSSSSSVRRKSQVFVEIPPSPMAVSRLKGTPASPMKASPLSTKAFNMNKLAESPNKKCKLSDVAKPLKQEAGENDRYPSGFFSCHQCRRKNDLSLGVQCTVLFRSRCKSVYCKSCLRNRYGLDIEAIKRRPAISNGKHVFGVPYHWTCPKCADKCNCNYCRKAKGLPALGRIIPPQQATELKTPARAGTFDMYKARGSSNAAGATKEAQNSEVDLSKPRAPRVKKPIRHPRWTELSIRLSREQAEDRFYLREFILRFSPLLKIGVTYLEELDLFDKFSCQCARAVLNALLDLLAADADSEDAKLIRDTLRKITGSSANPATLWARLQLLRDNLPEDFFVVPIPDPGSRPSFAEEESQDEVDPPQRTSSRIKTRRGDQNESVEEVLNLDSDVTHALQLLPCIIALCECALQGPSIRAEIAEGADDARGENRAYFADVRKENERWAQERISLGWGESKVEDEDKGDVAKGKERDTERDKAYRAALAKHKDKLAALGYAHLLELQGAAPRFGPLGRDSQGRVYYASSAFRRKDKRAKAKVPDEEEREEMKKWGWFLAIWGRGAILEREERWWGFYDPAEIRQLAKWLAAAEGVDGKDSAFECFGEVKVKREDANNFASGGSGSDGEINFGQGPPTQAQVKALVKSLNEYADLLEWRIDGGEAQS</sequence>
<feature type="compositionally biased region" description="Polar residues" evidence="10">
    <location>
        <begin position="256"/>
        <end position="271"/>
    </location>
</feature>
<evidence type="ECO:0000256" key="2">
    <source>
        <dbReference type="ARBA" id="ARBA00004496"/>
    </source>
</evidence>
<dbReference type="GO" id="GO:0006355">
    <property type="term" value="P:regulation of DNA-templated transcription"/>
    <property type="evidence" value="ECO:0007669"/>
    <property type="project" value="InterPro"/>
</dbReference>
<keyword evidence="13" id="KW-1185">Reference proteome</keyword>
<dbReference type="Proteomes" id="UP000757232">
    <property type="component" value="Unassembled WGS sequence"/>
</dbReference>
<dbReference type="EMBL" id="LNZH02000132">
    <property type="protein sequence ID" value="OCB90427.1"/>
    <property type="molecule type" value="Genomic_DNA"/>
</dbReference>
<dbReference type="Pfam" id="PF10497">
    <property type="entry name" value="zf-4CXXC_R1"/>
    <property type="match status" value="1"/>
</dbReference>
<evidence type="ECO:0000259" key="11">
    <source>
        <dbReference type="Pfam" id="PF10497"/>
    </source>
</evidence>
<reference evidence="12" key="1">
    <citation type="submission" date="2016-06" db="EMBL/GenBank/DDBJ databases">
        <title>Draft Genome sequence of the fungus Inonotus baumii.</title>
        <authorList>
            <person name="Zhu H."/>
            <person name="Lin W."/>
        </authorList>
    </citation>
    <scope>NUCLEOTIDE SEQUENCE</scope>
    <source>
        <strain evidence="12">821</strain>
    </source>
</reference>
<dbReference type="AlphaFoldDB" id="A0A9Q5I3B5"/>
<evidence type="ECO:0000313" key="13">
    <source>
        <dbReference type="Proteomes" id="UP000757232"/>
    </source>
</evidence>
<keyword evidence="5" id="KW-0597">Phosphoprotein</keyword>
<comment type="subcellular location">
    <subcellularLocation>
        <location evidence="2">Cytoplasm</location>
    </subcellularLocation>
    <subcellularLocation>
        <location evidence="1">Nucleus</location>
    </subcellularLocation>
</comment>
<evidence type="ECO:0000256" key="5">
    <source>
        <dbReference type="ARBA" id="ARBA00022553"/>
    </source>
</evidence>
<gene>
    <name evidence="12" type="ORF">A7U60_g2348</name>
</gene>
<evidence type="ECO:0000256" key="3">
    <source>
        <dbReference type="ARBA" id="ARBA00022490"/>
    </source>
</evidence>
<feature type="compositionally biased region" description="Acidic residues" evidence="10">
    <location>
        <begin position="410"/>
        <end position="419"/>
    </location>
</feature>
<comment type="caution">
    <text evidence="12">The sequence shown here is derived from an EMBL/GenBank/DDBJ whole genome shotgun (WGS) entry which is preliminary data.</text>
</comment>
<evidence type="ECO:0000256" key="4">
    <source>
        <dbReference type="ARBA" id="ARBA00022499"/>
    </source>
</evidence>
<evidence type="ECO:0000256" key="9">
    <source>
        <dbReference type="ARBA" id="ARBA00023242"/>
    </source>
</evidence>
<dbReference type="PANTHER" id="PTHR31169">
    <property type="entry name" value="OS05G0300700 PROTEIN"/>
    <property type="match status" value="1"/>
</dbReference>
<proteinExistence type="predicted"/>
<name>A0A9Q5I3B5_SANBA</name>
<protein>
    <recommendedName>
        <fullName evidence="11">Zinc-finger domain-containing protein</fullName>
    </recommendedName>
</protein>
<dbReference type="PANTHER" id="PTHR31169:SF8">
    <property type="entry name" value="ZINC-FINGER DOMAIN OF MONOAMINE-OXIDASE A REPRESSOR R1 PROTEIN"/>
    <property type="match status" value="1"/>
</dbReference>
<accession>A0A9Q5I3B5</accession>
<evidence type="ECO:0000313" key="12">
    <source>
        <dbReference type="EMBL" id="OCB90427.1"/>
    </source>
</evidence>
<evidence type="ECO:0000256" key="7">
    <source>
        <dbReference type="ARBA" id="ARBA00023015"/>
    </source>
</evidence>
<organism evidence="12 13">
    <name type="scientific">Sanghuangporus baumii</name>
    <name type="common">Phellinus baumii</name>
    <dbReference type="NCBI Taxonomy" id="108892"/>
    <lineage>
        <taxon>Eukaryota</taxon>
        <taxon>Fungi</taxon>
        <taxon>Dikarya</taxon>
        <taxon>Basidiomycota</taxon>
        <taxon>Agaricomycotina</taxon>
        <taxon>Agaricomycetes</taxon>
        <taxon>Hymenochaetales</taxon>
        <taxon>Hymenochaetaceae</taxon>
        <taxon>Sanghuangporus</taxon>
    </lineage>
</organism>
<evidence type="ECO:0000256" key="6">
    <source>
        <dbReference type="ARBA" id="ARBA00022843"/>
    </source>
</evidence>
<keyword evidence="3" id="KW-0963">Cytoplasm</keyword>
<feature type="domain" description="Zinc-finger" evidence="11">
    <location>
        <begin position="141"/>
        <end position="232"/>
    </location>
</feature>
<feature type="compositionally biased region" description="Low complexity" evidence="10">
    <location>
        <begin position="1"/>
        <end position="15"/>
    </location>
</feature>
<evidence type="ECO:0000256" key="8">
    <source>
        <dbReference type="ARBA" id="ARBA00023163"/>
    </source>
</evidence>
<evidence type="ECO:0000256" key="10">
    <source>
        <dbReference type="SAM" id="MobiDB-lite"/>
    </source>
</evidence>
<feature type="region of interest" description="Disordered" evidence="10">
    <location>
        <begin position="1"/>
        <end position="69"/>
    </location>
</feature>
<evidence type="ECO:0000256" key="1">
    <source>
        <dbReference type="ARBA" id="ARBA00004123"/>
    </source>
</evidence>
<keyword evidence="9" id="KW-0539">Nucleus</keyword>
<keyword evidence="8" id="KW-0804">Transcription</keyword>
<dbReference type="InterPro" id="IPR040221">
    <property type="entry name" value="CDCA7/CDA7L"/>
</dbReference>
<keyword evidence="7" id="KW-0805">Transcription regulation</keyword>